<dbReference type="SMART" id="SM00368">
    <property type="entry name" value="LRR_RI"/>
    <property type="match status" value="5"/>
</dbReference>
<dbReference type="Gene3D" id="3.40.1090.10">
    <property type="entry name" value="Cytosolic phospholipase A2 catalytic domain"/>
    <property type="match status" value="1"/>
</dbReference>
<keyword evidence="5" id="KW-0442">Lipid degradation</keyword>
<dbReference type="InterPro" id="IPR052410">
    <property type="entry name" value="DRC5"/>
</dbReference>
<reference evidence="7" key="1">
    <citation type="journal article" date="2020" name="J. Eukaryot. Microbiol.">
        <title>De novo Sequencing, Assembly and Annotation of the Transcriptome for the Free-Living Testate Amoeba Arcella intermedia.</title>
        <authorList>
            <person name="Ribeiro G.M."/>
            <person name="Porfirio-Sousa A.L."/>
            <person name="Maurer-Alcala X.X."/>
            <person name="Katz L.A."/>
            <person name="Lahr D.J.G."/>
        </authorList>
    </citation>
    <scope>NUCLEOTIDE SEQUENCE</scope>
</reference>
<evidence type="ECO:0000259" key="6">
    <source>
        <dbReference type="PROSITE" id="PS51635"/>
    </source>
</evidence>
<keyword evidence="3 5" id="KW-0443">Lipid metabolism</keyword>
<dbReference type="InterPro" id="IPR016035">
    <property type="entry name" value="Acyl_Trfase/lysoPLipase"/>
</dbReference>
<dbReference type="SUPFAM" id="SSF52151">
    <property type="entry name" value="FabD/lysophospholipase-like"/>
    <property type="match status" value="1"/>
</dbReference>
<dbReference type="Gene3D" id="3.80.10.10">
    <property type="entry name" value="Ribonuclease Inhibitor"/>
    <property type="match status" value="4"/>
</dbReference>
<dbReference type="InterPro" id="IPR002641">
    <property type="entry name" value="PNPLA_dom"/>
</dbReference>
<dbReference type="InterPro" id="IPR001611">
    <property type="entry name" value="Leu-rich_rpt"/>
</dbReference>
<evidence type="ECO:0000313" key="7">
    <source>
        <dbReference type="EMBL" id="NDV29045.1"/>
    </source>
</evidence>
<feature type="short sequence motif" description="GXGXXG" evidence="5">
    <location>
        <begin position="1074"/>
        <end position="1079"/>
    </location>
</feature>
<dbReference type="EMBL" id="GIBP01000076">
    <property type="protein sequence ID" value="NDV29045.1"/>
    <property type="molecule type" value="Transcribed_RNA"/>
</dbReference>
<sequence length="1363" mass="155855">MVSVTMASELLERNRISTSNITKVTKDIRLGKGIGPAACIECLQNFKKNLSLKNLTNEKDILNFTETEMINFFKSLKWMDMDASEQRKWLKIMNSKRISELHLEGCWTLDDGFLLSWLNVEDLVSVNLANTTITESSVIILSKAVNLSYLDLSSTKIVNFTNIKLLWSLPFPKLTYLNLSNCLSLEKLILSPSPLLKELHIRNCERLKTLILELPRLAYFDATNVPIVDDSGLDMIISTSPHLNTLYISDTSVKYPSCRELLPQTKWKTAVSYWESTNISDKQIHKAISRILDSSLESNLRIVKDLIFGYEDKPIPLPPTENPLYGILTTMKISNLDLKRRIFSKEGLDVVYNLLQNNTTLTSLKLNSNKVGYYKIPLQTIVNCPNLKILYLKDNDISSEDCRLLREILKNNRSLKYLDLSKNLIAEKGFISILSALKTNKTLKKLILQDTLPKSTRELDLPPFTNKYLKILDISNNRLPTESCTVLKNFASLTEINLTNILPTHGRKYVEALVKILEGQNPCSLNLSSNNISSNAWLLLQYFENATNMTDLNLSLNNISHEYIESFTPLFNFNLTFLDLSGNDLHSVMIESRPLFLIPSLTSLCLSDNPLPASELDIFTTKLHLNNNLKQLFLKNTHLFKDNEEVKDTRELFYQFGRTIANLEWIDLSKNEVPPHFLYELLRGISSVSTGKTNSWGLRLDLNDNKIGDYQLEECEKLFSSKILDISEISLSHNQFTSKGLSCLSSMLSTSQRLRLLDLAMNNIKETQILAEGIEKNSNLARLDLNGNNIDDNGAEPLRRMLFINTALIALDLSVNATSHQEKDSISLLTERNLKKSLFSKKMIKYYLSPNDNRAKYWRIEKNYVDTTQTVVSKENTDTIHFVDPLTTSRFTLVDTLPISLSNILDAIQYNEDKLAKQLLQYQKKSKQTLEIIISKDNNIPEKFEFDKIDTTLHLLQSYTENDFPLQLDPLEHNNLSFSLPSSFWELIVHFSHHIYWWEETTMETKDSRRKNEVSLRVIKKVESQQRNCGAIHFLVRDSQLYFLEEPHEDNDVTLHRLPEGYQDWKYTGLSIDGAGARGIIPALALSCLEEKLKTRRIYEVFDWIGGTSVGGFLALSLTAPTRDFNPVYSARHISNFLCENVKDLFSLPRFFTREYSSLFTHLPSLFGTTNISETLTPCVVSCVRRDSDNLFVFDSEEAMKSTDYLMCDVARASISIPRYFEPVEFHEKEKKFYLFDGGIAAKPPIEIVKEKLERVTTIQNMLLASFTTGCQTTERIDVTGIKSWGSNLVGYSVEESHIHEKLKVNMPLQSYYCIKPEFPTDRIGIFCEDISLLRKAAESSFEGITSLANSLITNYDKKKDIF</sequence>
<keyword evidence="5" id="KW-0378">Hydrolase</keyword>
<feature type="active site" description="Proton acceptor" evidence="5">
    <location>
        <position position="1237"/>
    </location>
</feature>
<organism evidence="7">
    <name type="scientific">Arcella intermedia</name>
    <dbReference type="NCBI Taxonomy" id="1963864"/>
    <lineage>
        <taxon>Eukaryota</taxon>
        <taxon>Amoebozoa</taxon>
        <taxon>Tubulinea</taxon>
        <taxon>Elardia</taxon>
        <taxon>Arcellinida</taxon>
        <taxon>Sphaerothecina</taxon>
        <taxon>Arcellidae</taxon>
        <taxon>Arcella</taxon>
    </lineage>
</organism>
<evidence type="ECO:0000256" key="4">
    <source>
        <dbReference type="ARBA" id="ARBA00023212"/>
    </source>
</evidence>
<feature type="active site" description="Nucleophile" evidence="5">
    <location>
        <position position="1109"/>
    </location>
</feature>
<dbReference type="Pfam" id="PF01734">
    <property type="entry name" value="Patatin"/>
    <property type="match status" value="1"/>
</dbReference>
<dbReference type="CDD" id="cd07199">
    <property type="entry name" value="Pat17_PNPLA8_PNPLA9_like"/>
    <property type="match status" value="1"/>
</dbReference>
<name>A0A6B2KWQ0_9EUKA</name>
<dbReference type="GO" id="GO:0005856">
    <property type="term" value="C:cytoskeleton"/>
    <property type="evidence" value="ECO:0007669"/>
    <property type="project" value="UniProtKB-SubCell"/>
</dbReference>
<accession>A0A6B2KWQ0</accession>
<keyword evidence="2" id="KW-0963">Cytoplasm</keyword>
<evidence type="ECO:0000256" key="3">
    <source>
        <dbReference type="ARBA" id="ARBA00023098"/>
    </source>
</evidence>
<proteinExistence type="predicted"/>
<evidence type="ECO:0000256" key="2">
    <source>
        <dbReference type="ARBA" id="ARBA00022490"/>
    </source>
</evidence>
<dbReference type="SUPFAM" id="SSF52047">
    <property type="entry name" value="RNI-like"/>
    <property type="match status" value="2"/>
</dbReference>
<feature type="short sequence motif" description="DGA/G" evidence="5">
    <location>
        <begin position="1237"/>
        <end position="1239"/>
    </location>
</feature>
<dbReference type="PANTHER" id="PTHR24107">
    <property type="entry name" value="YNEIN REGULATORY COMPLEX SUBUNIT 5"/>
    <property type="match status" value="1"/>
</dbReference>
<feature type="short sequence motif" description="GXSXG" evidence="5">
    <location>
        <begin position="1107"/>
        <end position="1111"/>
    </location>
</feature>
<protein>
    <recommendedName>
        <fullName evidence="6">PNPLA domain-containing protein</fullName>
    </recommendedName>
</protein>
<evidence type="ECO:0000256" key="5">
    <source>
        <dbReference type="PROSITE-ProRule" id="PRU01161"/>
    </source>
</evidence>
<feature type="domain" description="PNPLA" evidence="6">
    <location>
        <begin position="1070"/>
        <end position="1250"/>
    </location>
</feature>
<comment type="subcellular location">
    <subcellularLocation>
        <location evidence="1">Cytoplasm</location>
        <location evidence="1">Cytoskeleton</location>
    </subcellularLocation>
</comment>
<dbReference type="Pfam" id="PF13516">
    <property type="entry name" value="LRR_6"/>
    <property type="match status" value="5"/>
</dbReference>
<dbReference type="PANTHER" id="PTHR24107:SF2">
    <property type="entry name" value="NLR FAMILY CARD DOMAIN CONTAINING 3"/>
    <property type="match status" value="1"/>
</dbReference>
<keyword evidence="4" id="KW-0206">Cytoskeleton</keyword>
<dbReference type="GO" id="GO:0016042">
    <property type="term" value="P:lipid catabolic process"/>
    <property type="evidence" value="ECO:0007669"/>
    <property type="project" value="UniProtKB-UniRule"/>
</dbReference>
<dbReference type="PROSITE" id="PS51635">
    <property type="entry name" value="PNPLA"/>
    <property type="match status" value="1"/>
</dbReference>
<dbReference type="GO" id="GO:0016787">
    <property type="term" value="F:hydrolase activity"/>
    <property type="evidence" value="ECO:0007669"/>
    <property type="project" value="UniProtKB-UniRule"/>
</dbReference>
<evidence type="ECO:0000256" key="1">
    <source>
        <dbReference type="ARBA" id="ARBA00004245"/>
    </source>
</evidence>
<dbReference type="InterPro" id="IPR032675">
    <property type="entry name" value="LRR_dom_sf"/>
</dbReference>